<feature type="domain" description="Endonuclease/exonuclease/phosphatase" evidence="1">
    <location>
        <begin position="77"/>
        <end position="259"/>
    </location>
</feature>
<name>A0ABR2DCJ5_9ROSI</name>
<evidence type="ECO:0000313" key="2">
    <source>
        <dbReference type="EMBL" id="KAK8535423.1"/>
    </source>
</evidence>
<evidence type="ECO:0000313" key="3">
    <source>
        <dbReference type="Proteomes" id="UP001472677"/>
    </source>
</evidence>
<dbReference type="Gene3D" id="3.60.10.10">
    <property type="entry name" value="Endonuclease/exonuclease/phosphatase"/>
    <property type="match status" value="2"/>
</dbReference>
<accession>A0ABR2DCJ5</accession>
<sequence>MWSDLLYDFLELSGLSSRRPDRRLSESKLRPAAWRVTVNGEARVLERCQRGFGSQADRFEALYPSPHFPLLVDFPFRGLGNKETVRALKNSIKKFQPDIVFLSETKQSKRYLEKIRMKMKLEHSFYIDPIGTAGGFALWWSKDTQINVLMHEKHYIDNEFFCKNGEPVWFGDSNIVSSQEEKLGGLSFNPNEVRGFFDFIDTMGLLDILISGGTFTWSNQRSDDESILEKLDWVLCSPDWNITFPKVVAMLDIAIGSDHAPIIVLLKAQTSAPVWKQASEN</sequence>
<dbReference type="PANTHER" id="PTHR33710:SF71">
    <property type="entry name" value="ENDONUCLEASE_EXONUCLEASE_PHOSPHATASE DOMAIN-CONTAINING PROTEIN"/>
    <property type="match status" value="1"/>
</dbReference>
<comment type="caution">
    <text evidence="2">The sequence shown here is derived from an EMBL/GenBank/DDBJ whole genome shotgun (WGS) entry which is preliminary data.</text>
</comment>
<organism evidence="2 3">
    <name type="scientific">Hibiscus sabdariffa</name>
    <name type="common">roselle</name>
    <dbReference type="NCBI Taxonomy" id="183260"/>
    <lineage>
        <taxon>Eukaryota</taxon>
        <taxon>Viridiplantae</taxon>
        <taxon>Streptophyta</taxon>
        <taxon>Embryophyta</taxon>
        <taxon>Tracheophyta</taxon>
        <taxon>Spermatophyta</taxon>
        <taxon>Magnoliopsida</taxon>
        <taxon>eudicotyledons</taxon>
        <taxon>Gunneridae</taxon>
        <taxon>Pentapetalae</taxon>
        <taxon>rosids</taxon>
        <taxon>malvids</taxon>
        <taxon>Malvales</taxon>
        <taxon>Malvaceae</taxon>
        <taxon>Malvoideae</taxon>
        <taxon>Hibiscus</taxon>
    </lineage>
</organism>
<dbReference type="Pfam" id="PF03372">
    <property type="entry name" value="Exo_endo_phos"/>
    <property type="match status" value="1"/>
</dbReference>
<reference evidence="2 3" key="1">
    <citation type="journal article" date="2024" name="G3 (Bethesda)">
        <title>Genome assembly of Hibiscus sabdariffa L. provides insights into metabolisms of medicinal natural products.</title>
        <authorList>
            <person name="Kim T."/>
        </authorList>
    </citation>
    <scope>NUCLEOTIDE SEQUENCE [LARGE SCALE GENOMIC DNA]</scope>
    <source>
        <strain evidence="2">TK-2024</strain>
        <tissue evidence="2">Old leaves</tissue>
    </source>
</reference>
<dbReference type="Proteomes" id="UP001472677">
    <property type="component" value="Unassembled WGS sequence"/>
</dbReference>
<dbReference type="InterPro" id="IPR005135">
    <property type="entry name" value="Endo/exonuclease/phosphatase"/>
</dbReference>
<protein>
    <recommendedName>
        <fullName evidence="1">Endonuclease/exonuclease/phosphatase domain-containing protein</fullName>
    </recommendedName>
</protein>
<dbReference type="EMBL" id="JBBPBM010000030">
    <property type="protein sequence ID" value="KAK8535423.1"/>
    <property type="molecule type" value="Genomic_DNA"/>
</dbReference>
<proteinExistence type="predicted"/>
<dbReference type="PANTHER" id="PTHR33710">
    <property type="entry name" value="BNAC02G09200D PROTEIN"/>
    <property type="match status" value="1"/>
</dbReference>
<evidence type="ECO:0000259" key="1">
    <source>
        <dbReference type="Pfam" id="PF03372"/>
    </source>
</evidence>
<keyword evidence="3" id="KW-1185">Reference proteome</keyword>
<dbReference type="SUPFAM" id="SSF56219">
    <property type="entry name" value="DNase I-like"/>
    <property type="match status" value="1"/>
</dbReference>
<gene>
    <name evidence="2" type="ORF">V6N12_056941</name>
</gene>
<dbReference type="InterPro" id="IPR036691">
    <property type="entry name" value="Endo/exonu/phosph_ase_sf"/>
</dbReference>